<organism evidence="2 3">
    <name type="scientific">Amanita muscaria (strain Koide BX008)</name>
    <dbReference type="NCBI Taxonomy" id="946122"/>
    <lineage>
        <taxon>Eukaryota</taxon>
        <taxon>Fungi</taxon>
        <taxon>Dikarya</taxon>
        <taxon>Basidiomycota</taxon>
        <taxon>Agaricomycotina</taxon>
        <taxon>Agaricomycetes</taxon>
        <taxon>Agaricomycetidae</taxon>
        <taxon>Agaricales</taxon>
        <taxon>Pluteineae</taxon>
        <taxon>Amanitaceae</taxon>
        <taxon>Amanita</taxon>
    </lineage>
</organism>
<gene>
    <name evidence="2" type="ORF">M378DRAFT_197301</name>
</gene>
<proteinExistence type="predicted"/>
<evidence type="ECO:0000313" key="2">
    <source>
        <dbReference type="EMBL" id="KIL66735.1"/>
    </source>
</evidence>
<dbReference type="AlphaFoldDB" id="A0A0C2STN1"/>
<sequence length="222" mass="23693">MQYGTQDEGLHHNEGHLLVIGAAATAIKSLLQAATVQNTSAMERYEGDYPQQQQGQRGRQSDPSRMDPMMGQPGQPGQQGQGQQGQGQQGQWGQSQGQGQQGQWGQGQPQGPSTYGYGRDDDFSPPAEQGTGEGEYGTRSGSGATGARGTGAASDYDTTQYQPQQQQPQQQQMPQHGAGGEHHKPGIGQKIKGQAERAFGKMTGGEHEKAQKGQEPQSGQRY</sequence>
<dbReference type="EMBL" id="KN818234">
    <property type="protein sequence ID" value="KIL66735.1"/>
    <property type="molecule type" value="Genomic_DNA"/>
</dbReference>
<evidence type="ECO:0000256" key="1">
    <source>
        <dbReference type="SAM" id="MobiDB-lite"/>
    </source>
</evidence>
<dbReference type="Proteomes" id="UP000054549">
    <property type="component" value="Unassembled WGS sequence"/>
</dbReference>
<accession>A0A0C2STN1</accession>
<keyword evidence="3" id="KW-1185">Reference proteome</keyword>
<evidence type="ECO:0000313" key="3">
    <source>
        <dbReference type="Proteomes" id="UP000054549"/>
    </source>
</evidence>
<dbReference type="OrthoDB" id="3170343at2759"/>
<feature type="compositionally biased region" description="Low complexity" evidence="1">
    <location>
        <begin position="150"/>
        <end position="175"/>
    </location>
</feature>
<reference evidence="2 3" key="1">
    <citation type="submission" date="2014-04" db="EMBL/GenBank/DDBJ databases">
        <title>Evolutionary Origins and Diversification of the Mycorrhizal Mutualists.</title>
        <authorList>
            <consortium name="DOE Joint Genome Institute"/>
            <consortium name="Mycorrhizal Genomics Consortium"/>
            <person name="Kohler A."/>
            <person name="Kuo A."/>
            <person name="Nagy L.G."/>
            <person name="Floudas D."/>
            <person name="Copeland A."/>
            <person name="Barry K.W."/>
            <person name="Cichocki N."/>
            <person name="Veneault-Fourrey C."/>
            <person name="LaButti K."/>
            <person name="Lindquist E.A."/>
            <person name="Lipzen A."/>
            <person name="Lundell T."/>
            <person name="Morin E."/>
            <person name="Murat C."/>
            <person name="Riley R."/>
            <person name="Ohm R."/>
            <person name="Sun H."/>
            <person name="Tunlid A."/>
            <person name="Henrissat B."/>
            <person name="Grigoriev I.V."/>
            <person name="Hibbett D.S."/>
            <person name="Martin F."/>
        </authorList>
    </citation>
    <scope>NUCLEOTIDE SEQUENCE [LARGE SCALE GENOMIC DNA]</scope>
    <source>
        <strain evidence="2 3">Koide BX008</strain>
    </source>
</reference>
<protein>
    <submittedName>
        <fullName evidence="2">Uncharacterized protein</fullName>
    </submittedName>
</protein>
<feature type="compositionally biased region" description="Basic and acidic residues" evidence="1">
    <location>
        <begin position="193"/>
        <end position="212"/>
    </location>
</feature>
<name>A0A0C2STN1_AMAMK</name>
<dbReference type="InParanoid" id="A0A0C2STN1"/>
<feature type="compositionally biased region" description="Gly residues" evidence="1">
    <location>
        <begin position="77"/>
        <end position="90"/>
    </location>
</feature>
<feature type="region of interest" description="Disordered" evidence="1">
    <location>
        <begin position="44"/>
        <end position="222"/>
    </location>
</feature>
<dbReference type="HOGENOM" id="CLU_1245054_0_0_1"/>